<gene>
    <name evidence="1" type="ORF">GSOID_T00025772001</name>
</gene>
<sequence length="53" mass="6058">MDNISAMQTLVRQLQVDLNAFAHHDDHQMAIELGQVELPVCCVHHETTKYVRA</sequence>
<evidence type="ECO:0000313" key="1">
    <source>
        <dbReference type="EMBL" id="CBY42106.1"/>
    </source>
</evidence>
<accession>E4Z328</accession>
<name>E4Z328_OIKDI</name>
<reference evidence="1" key="1">
    <citation type="journal article" date="2010" name="Science">
        <title>Plasticity of animal genome architecture unmasked by rapid evolution of a pelagic tunicate.</title>
        <authorList>
            <person name="Denoeud F."/>
            <person name="Henriet S."/>
            <person name="Mungpakdee S."/>
            <person name="Aury J.M."/>
            <person name="Da Silva C."/>
            <person name="Brinkmann H."/>
            <person name="Mikhaleva J."/>
            <person name="Olsen L.C."/>
            <person name="Jubin C."/>
            <person name="Canestro C."/>
            <person name="Bouquet J.M."/>
            <person name="Danks G."/>
            <person name="Poulain J."/>
            <person name="Campsteijn C."/>
            <person name="Adamski M."/>
            <person name="Cross I."/>
            <person name="Yadetie F."/>
            <person name="Muffato M."/>
            <person name="Louis A."/>
            <person name="Butcher S."/>
            <person name="Tsagkogeorga G."/>
            <person name="Konrad A."/>
            <person name="Singh S."/>
            <person name="Jensen M.F."/>
            <person name="Cong E.H."/>
            <person name="Eikeseth-Otteraa H."/>
            <person name="Noel B."/>
            <person name="Anthouard V."/>
            <person name="Porcel B.M."/>
            <person name="Kachouri-Lafond R."/>
            <person name="Nishino A."/>
            <person name="Ugolini M."/>
            <person name="Chourrout P."/>
            <person name="Nishida H."/>
            <person name="Aasland R."/>
            <person name="Huzurbazar S."/>
            <person name="Westhof E."/>
            <person name="Delsuc F."/>
            <person name="Lehrach H."/>
            <person name="Reinhardt R."/>
            <person name="Weissenbach J."/>
            <person name="Roy S.W."/>
            <person name="Artiguenave F."/>
            <person name="Postlethwait J.H."/>
            <person name="Manak J.R."/>
            <person name="Thompson E.M."/>
            <person name="Jaillon O."/>
            <person name="Du Pasquier L."/>
            <person name="Boudinot P."/>
            <person name="Liberles D.A."/>
            <person name="Volff J.N."/>
            <person name="Philippe H."/>
            <person name="Lenhard B."/>
            <person name="Roest Crollius H."/>
            <person name="Wincker P."/>
            <person name="Chourrout D."/>
        </authorList>
    </citation>
    <scope>NUCLEOTIDE SEQUENCE [LARGE SCALE GENOMIC DNA]</scope>
</reference>
<proteinExistence type="predicted"/>
<dbReference type="AlphaFoldDB" id="E4Z328"/>
<organism evidence="1">
    <name type="scientific">Oikopleura dioica</name>
    <name type="common">Tunicate</name>
    <dbReference type="NCBI Taxonomy" id="34765"/>
    <lineage>
        <taxon>Eukaryota</taxon>
        <taxon>Metazoa</taxon>
        <taxon>Chordata</taxon>
        <taxon>Tunicata</taxon>
        <taxon>Appendicularia</taxon>
        <taxon>Copelata</taxon>
        <taxon>Oikopleuridae</taxon>
        <taxon>Oikopleura</taxon>
    </lineage>
</organism>
<dbReference type="EMBL" id="FN656873">
    <property type="protein sequence ID" value="CBY42106.1"/>
    <property type="molecule type" value="Genomic_DNA"/>
</dbReference>
<protein>
    <submittedName>
        <fullName evidence="1">Uncharacterized protein</fullName>
    </submittedName>
</protein>
<dbReference type="Proteomes" id="UP000011014">
    <property type="component" value="Unassembled WGS sequence"/>
</dbReference>